<organism evidence="1 2">
    <name type="scientific">Strongyloides papillosus</name>
    <name type="common">Intestinal threadworm</name>
    <dbReference type="NCBI Taxonomy" id="174720"/>
    <lineage>
        <taxon>Eukaryota</taxon>
        <taxon>Metazoa</taxon>
        <taxon>Ecdysozoa</taxon>
        <taxon>Nematoda</taxon>
        <taxon>Chromadorea</taxon>
        <taxon>Rhabditida</taxon>
        <taxon>Tylenchina</taxon>
        <taxon>Panagrolaimomorpha</taxon>
        <taxon>Strongyloidoidea</taxon>
        <taxon>Strongyloididae</taxon>
        <taxon>Strongyloides</taxon>
    </lineage>
</organism>
<protein>
    <submittedName>
        <fullName evidence="2">INCENP_ARK-bind domain-containing protein</fullName>
    </submittedName>
</protein>
<proteinExistence type="predicted"/>
<dbReference type="AlphaFoldDB" id="A0A0N5BW85"/>
<keyword evidence="1" id="KW-1185">Reference proteome</keyword>
<name>A0A0N5BW85_STREA</name>
<accession>A0A0N5BW85</accession>
<evidence type="ECO:0000313" key="1">
    <source>
        <dbReference type="Proteomes" id="UP000046392"/>
    </source>
</evidence>
<dbReference type="Proteomes" id="UP000046392">
    <property type="component" value="Unplaced"/>
</dbReference>
<reference evidence="2" key="1">
    <citation type="submission" date="2017-02" db="UniProtKB">
        <authorList>
            <consortium name="WormBaseParasite"/>
        </authorList>
    </citation>
    <scope>IDENTIFICATION</scope>
</reference>
<dbReference type="WBParaSite" id="SPAL_0001008800.1">
    <property type="protein sequence ID" value="SPAL_0001008800.1"/>
    <property type="gene ID" value="SPAL_0001008800"/>
</dbReference>
<evidence type="ECO:0000313" key="2">
    <source>
        <dbReference type="WBParaSite" id="SPAL_0001008800.1"/>
    </source>
</evidence>
<sequence>MAKKNYKKKNHLKTTESVITTNRYLSLICKEDFILSTNCTFYPNVFCFEEKLLLKFTEELEEIYEQRCLNIGGKIHSMLLEQRDKLKCFVKQHNTSIRIPPTPLRGRNISQIGIIKQRITERQENLQKRNSFLKDKINPTGITNTHSLQSFNEVKSCKNDNNINSPICQKDIQFSNCPGQKRKKPPEMGINSEEQTKTLADAELRRKFLLAEKVKKIKSEREEKEKQMQEKLLKQRINPKKVTNNLPINVKKNIFINRGVIETSKQIKLPPLTYKNTKCFNNKQPNNEKAPLLFSNKPTNFVDFKKPNILYKNRNTTRKRKSNMIEDAKISFPPMKSRRCLEMKSSEKLVKNNNMTESNYTNNIKFNRNSTKFTNVMDNESYKVENMSNFDTTDDENDPLGIVPNWAQPENLKTSLIYQSGKFNSLKNIEELFAKFRFLKMVFSSNESNI</sequence>